<name>A0A9P8E7I1_AURME</name>
<reference evidence="2" key="1">
    <citation type="journal article" date="2021" name="J Fungi (Basel)">
        <title>Virulence traits and population genomics of the black yeast Aureobasidium melanogenum.</title>
        <authorList>
            <person name="Cernosa A."/>
            <person name="Sun X."/>
            <person name="Gostincar C."/>
            <person name="Fang C."/>
            <person name="Gunde-Cimerman N."/>
            <person name="Song Z."/>
        </authorList>
    </citation>
    <scope>NUCLEOTIDE SEQUENCE</scope>
    <source>
        <strain evidence="2">EXF-9911</strain>
    </source>
</reference>
<evidence type="ECO:0000313" key="3">
    <source>
        <dbReference type="Proteomes" id="UP000779574"/>
    </source>
</evidence>
<gene>
    <name evidence="2" type="ORF">KCU76_g13447</name>
</gene>
<feature type="compositionally biased region" description="Basic and acidic residues" evidence="1">
    <location>
        <begin position="1"/>
        <end position="19"/>
    </location>
</feature>
<reference evidence="2" key="2">
    <citation type="submission" date="2021-08" db="EMBL/GenBank/DDBJ databases">
        <authorList>
            <person name="Gostincar C."/>
            <person name="Sun X."/>
            <person name="Song Z."/>
            <person name="Gunde-Cimerman N."/>
        </authorList>
    </citation>
    <scope>NUCLEOTIDE SEQUENCE</scope>
    <source>
        <strain evidence="2">EXF-9911</strain>
    </source>
</reference>
<organism evidence="2 3">
    <name type="scientific">Aureobasidium melanogenum</name>
    <name type="common">Aureobasidium pullulans var. melanogenum</name>
    <dbReference type="NCBI Taxonomy" id="46634"/>
    <lineage>
        <taxon>Eukaryota</taxon>
        <taxon>Fungi</taxon>
        <taxon>Dikarya</taxon>
        <taxon>Ascomycota</taxon>
        <taxon>Pezizomycotina</taxon>
        <taxon>Dothideomycetes</taxon>
        <taxon>Dothideomycetidae</taxon>
        <taxon>Dothideales</taxon>
        <taxon>Saccotheciaceae</taxon>
        <taxon>Aureobasidium</taxon>
    </lineage>
</organism>
<feature type="region of interest" description="Disordered" evidence="1">
    <location>
        <begin position="1"/>
        <end position="42"/>
    </location>
</feature>
<feature type="compositionally biased region" description="Polar residues" evidence="1">
    <location>
        <begin position="28"/>
        <end position="41"/>
    </location>
</feature>
<evidence type="ECO:0000313" key="2">
    <source>
        <dbReference type="EMBL" id="KAG9682945.1"/>
    </source>
</evidence>
<dbReference type="EMBL" id="JAHFXF010000752">
    <property type="protein sequence ID" value="KAG9682945.1"/>
    <property type="molecule type" value="Genomic_DNA"/>
</dbReference>
<evidence type="ECO:0000256" key="1">
    <source>
        <dbReference type="SAM" id="MobiDB-lite"/>
    </source>
</evidence>
<accession>A0A9P8E7I1</accession>
<feature type="non-terminal residue" evidence="2">
    <location>
        <position position="1"/>
    </location>
</feature>
<comment type="caution">
    <text evidence="2">The sequence shown here is derived from an EMBL/GenBank/DDBJ whole genome shotgun (WGS) entry which is preliminary data.</text>
</comment>
<dbReference type="AlphaFoldDB" id="A0A9P8E7I1"/>
<protein>
    <submittedName>
        <fullName evidence="2">Uncharacterized protein</fullName>
    </submittedName>
</protein>
<proteinExistence type="predicted"/>
<sequence length="525" mass="58999">MARVRDRGEGSSEDSERPATKRSKHNHTSTIQPGSLPSDTDVSAGYLRSTMSAFIQSGATVEAQTIRWLHIARDLWEIGVAQKDKNHDVDGQIAQSTLNMLYSVSVAPPYRRKEMSPERSAIMANELHADQNVQDNQNEAEEHLDSGYDEHTSKVSRQGVGLHAYGKSPQMPAAQAKKSIKKRAVTLVSQKEVPNWHSIWSLAMQPHNSTTWAAGLTGVVTRTFSHDSVNNLVQFLEDLYRTKDVIAINNGSGVVEDLRMENDQAREVALKYKALWSISESAALSQYSELFAYYELGIALCRLEAELDQIDHVPVNQLGDFALKYLENRRQGSRLRDTYTTRANFVPQHLLGLLGYGKESGHSDAEVKEKKRMLKSQRMTANNVKAFVDCFDEGCLLLMSKSPWLSALPQVSDTTVKPLLEKLAAEEPELREIAQLAGAVVKYVKDRHHIANMPKIVIRAQEVKVEQRGQFSMLELLSPPKPEEQAELTPDESSDDEREMYCNPQSVRNHKYQCRNLSDVQSKRG</sequence>
<feature type="region of interest" description="Disordered" evidence="1">
    <location>
        <begin position="477"/>
        <end position="508"/>
    </location>
</feature>
<dbReference type="Proteomes" id="UP000779574">
    <property type="component" value="Unassembled WGS sequence"/>
</dbReference>
<dbReference type="OrthoDB" id="3918831at2759"/>
<feature type="compositionally biased region" description="Acidic residues" evidence="1">
    <location>
        <begin position="485"/>
        <end position="498"/>
    </location>
</feature>